<dbReference type="Pfam" id="PF00535">
    <property type="entry name" value="Glycos_transf_2"/>
    <property type="match status" value="1"/>
</dbReference>
<reference evidence="2" key="1">
    <citation type="submission" date="2020-01" db="EMBL/GenBank/DDBJ databases">
        <authorList>
            <person name="Kenyon J.J."/>
            <person name="Shneider M.M."/>
            <person name="Balaji V."/>
            <person name="Biswas I."/>
        </authorList>
    </citation>
    <scope>NUCLEOTIDE SEQUENCE</scope>
    <source>
        <strain evidence="2">B8300</strain>
    </source>
</reference>
<dbReference type="InterPro" id="IPR001173">
    <property type="entry name" value="Glyco_trans_2-like"/>
</dbReference>
<name>A0A7S8IX66_ACIBA</name>
<sequence>MMSPLVSVVVPSYNHEKFLKERLDSILNQTFQDFELIILDDLSPDNSREIIETYRAHPKVSKIVYNEKNSGSTFFQWNKAIFELAQGEFIWIAESDDVAESNFLETLVPVLKNDPKIVLAYCQSAKMDSEGNITGSWKDWTGDLEGCEVFNKSFQTSGRIYIRKFLLNKNTIPNASAVVFRKDKYIETKGAEVSLKINGDWELWLKLLLLGDIYFSNETLNKFRYHSTSVIAKAKHGNLTIEKKYFLLEQRILMRESLRKKLIIKKFSDDQINLQNNKKIFIDKLKSRIVLIYLFFKK</sequence>
<dbReference type="GO" id="GO:0016758">
    <property type="term" value="F:hexosyltransferase activity"/>
    <property type="evidence" value="ECO:0007669"/>
    <property type="project" value="UniProtKB-ARBA"/>
</dbReference>
<dbReference type="AlphaFoldDB" id="A0A7S8IX66"/>
<dbReference type="PANTHER" id="PTHR22916">
    <property type="entry name" value="GLYCOSYLTRANSFERASE"/>
    <property type="match status" value="1"/>
</dbReference>
<proteinExistence type="predicted"/>
<dbReference type="InterPro" id="IPR029044">
    <property type="entry name" value="Nucleotide-diphossugar_trans"/>
</dbReference>
<evidence type="ECO:0000259" key="1">
    <source>
        <dbReference type="Pfam" id="PF00535"/>
    </source>
</evidence>
<dbReference type="RefSeq" id="WP_053119375.1">
    <property type="nucleotide sequence ID" value="NZ_CP021347.1"/>
</dbReference>
<dbReference type="CDD" id="cd00761">
    <property type="entry name" value="Glyco_tranf_GTA_type"/>
    <property type="match status" value="1"/>
</dbReference>
<dbReference type="PANTHER" id="PTHR22916:SF3">
    <property type="entry name" value="UDP-GLCNAC:BETAGAL BETA-1,3-N-ACETYLGLUCOSAMINYLTRANSFERASE-LIKE PROTEIN 1"/>
    <property type="match status" value="1"/>
</dbReference>
<gene>
    <name evidence="2" type="primary">gtr164</name>
</gene>
<organism evidence="2">
    <name type="scientific">Acinetobacter baumannii</name>
    <dbReference type="NCBI Taxonomy" id="470"/>
    <lineage>
        <taxon>Bacteria</taxon>
        <taxon>Pseudomonadati</taxon>
        <taxon>Pseudomonadota</taxon>
        <taxon>Gammaproteobacteria</taxon>
        <taxon>Moraxellales</taxon>
        <taxon>Moraxellaceae</taxon>
        <taxon>Acinetobacter</taxon>
        <taxon>Acinetobacter calcoaceticus/baumannii complex</taxon>
    </lineage>
</organism>
<keyword evidence="2" id="KW-0808">Transferase</keyword>
<feature type="domain" description="Glycosyltransferase 2-like" evidence="1">
    <location>
        <begin position="7"/>
        <end position="167"/>
    </location>
</feature>
<dbReference type="Gene3D" id="3.90.550.10">
    <property type="entry name" value="Spore Coat Polysaccharide Biosynthesis Protein SpsA, Chain A"/>
    <property type="match status" value="1"/>
</dbReference>
<dbReference type="SUPFAM" id="SSF53448">
    <property type="entry name" value="Nucleotide-diphospho-sugar transferases"/>
    <property type="match status" value="1"/>
</dbReference>
<protein>
    <submittedName>
        <fullName evidence="2">Glycosyltransferase</fullName>
    </submittedName>
</protein>
<evidence type="ECO:0000313" key="2">
    <source>
        <dbReference type="EMBL" id="QPD01061.1"/>
    </source>
</evidence>
<accession>A0A7S8IX66</accession>
<dbReference type="EMBL" id="MN958100">
    <property type="protein sequence ID" value="QPD01061.1"/>
    <property type="molecule type" value="Genomic_DNA"/>
</dbReference>